<dbReference type="PANTHER" id="PTHR10845:SF192">
    <property type="entry name" value="DOUBLE HIT, ISOFORM B"/>
    <property type="match status" value="1"/>
</dbReference>
<dbReference type="SMART" id="SM00315">
    <property type="entry name" value="RGS"/>
    <property type="match status" value="1"/>
</dbReference>
<name>A0A2G5BGS9_COERN</name>
<feature type="compositionally biased region" description="Low complexity" evidence="1">
    <location>
        <begin position="482"/>
        <end position="495"/>
    </location>
</feature>
<protein>
    <recommendedName>
        <fullName evidence="2">RGS domain-containing protein</fullName>
    </recommendedName>
</protein>
<feature type="domain" description="RGS" evidence="2">
    <location>
        <begin position="227"/>
        <end position="333"/>
    </location>
</feature>
<dbReference type="InterPro" id="IPR044926">
    <property type="entry name" value="RGS_subdomain_2"/>
</dbReference>
<dbReference type="OrthoDB" id="196547at2759"/>
<dbReference type="PANTHER" id="PTHR10845">
    <property type="entry name" value="REGULATOR OF G PROTEIN SIGNALING"/>
    <property type="match status" value="1"/>
</dbReference>
<reference evidence="3 4" key="1">
    <citation type="journal article" date="2015" name="Genome Biol. Evol.">
        <title>Phylogenomic analyses indicate that early fungi evolved digesting cell walls of algal ancestors of land plants.</title>
        <authorList>
            <person name="Chang Y."/>
            <person name="Wang S."/>
            <person name="Sekimoto S."/>
            <person name="Aerts A.L."/>
            <person name="Choi C."/>
            <person name="Clum A."/>
            <person name="LaButti K.M."/>
            <person name="Lindquist E.A."/>
            <person name="Yee Ngan C."/>
            <person name="Ohm R.A."/>
            <person name="Salamov A.A."/>
            <person name="Grigoriev I.V."/>
            <person name="Spatafora J.W."/>
            <person name="Berbee M.L."/>
        </authorList>
    </citation>
    <scope>NUCLEOTIDE SEQUENCE [LARGE SCALE GENOMIC DNA]</scope>
    <source>
        <strain evidence="3 4">NRRL 1564</strain>
    </source>
</reference>
<dbReference type="AlphaFoldDB" id="A0A2G5BGS9"/>
<keyword evidence="4" id="KW-1185">Reference proteome</keyword>
<dbReference type="Gene3D" id="1.10.167.10">
    <property type="entry name" value="Regulator of G-protein Signalling 4, domain 2"/>
    <property type="match status" value="1"/>
</dbReference>
<accession>A0A2G5BGS9</accession>
<evidence type="ECO:0000259" key="2">
    <source>
        <dbReference type="PROSITE" id="PS50132"/>
    </source>
</evidence>
<evidence type="ECO:0000313" key="4">
    <source>
        <dbReference type="Proteomes" id="UP000242474"/>
    </source>
</evidence>
<evidence type="ECO:0000256" key="1">
    <source>
        <dbReference type="SAM" id="MobiDB-lite"/>
    </source>
</evidence>
<feature type="region of interest" description="Disordered" evidence="1">
    <location>
        <begin position="30"/>
        <end position="93"/>
    </location>
</feature>
<organism evidence="3 4">
    <name type="scientific">Coemansia reversa (strain ATCC 12441 / NRRL 1564)</name>
    <dbReference type="NCBI Taxonomy" id="763665"/>
    <lineage>
        <taxon>Eukaryota</taxon>
        <taxon>Fungi</taxon>
        <taxon>Fungi incertae sedis</taxon>
        <taxon>Zoopagomycota</taxon>
        <taxon>Kickxellomycotina</taxon>
        <taxon>Kickxellomycetes</taxon>
        <taxon>Kickxellales</taxon>
        <taxon>Kickxellaceae</taxon>
        <taxon>Coemansia</taxon>
    </lineage>
</organism>
<dbReference type="InterPro" id="IPR016137">
    <property type="entry name" value="RGS"/>
</dbReference>
<dbReference type="InterPro" id="IPR036305">
    <property type="entry name" value="RGS_sf"/>
</dbReference>
<dbReference type="PROSITE" id="PS50132">
    <property type="entry name" value="RGS"/>
    <property type="match status" value="1"/>
</dbReference>
<gene>
    <name evidence="3" type="ORF">COEREDRAFT_6939</name>
</gene>
<dbReference type="SUPFAM" id="SSF48097">
    <property type="entry name" value="Regulator of G-protein signaling, RGS"/>
    <property type="match status" value="1"/>
</dbReference>
<dbReference type="EMBL" id="KZ303491">
    <property type="protein sequence ID" value="PIA18205.1"/>
    <property type="molecule type" value="Genomic_DNA"/>
</dbReference>
<dbReference type="CDD" id="cd07440">
    <property type="entry name" value="RGS"/>
    <property type="match status" value="1"/>
</dbReference>
<dbReference type="Pfam" id="PF00615">
    <property type="entry name" value="RGS"/>
    <property type="match status" value="1"/>
</dbReference>
<feature type="region of interest" description="Disordered" evidence="1">
    <location>
        <begin position="482"/>
        <end position="562"/>
    </location>
</feature>
<evidence type="ECO:0000313" key="3">
    <source>
        <dbReference type="EMBL" id="PIA18205.1"/>
    </source>
</evidence>
<sequence>MTQSPLHPSTLEACAGAHKTLDSRLMVAGKAAGDKSGGRATRRSLSESLGQEPSRVGGARSRRADTTVAATQHTARREARTHQRATSTSSLAAAIPGSPSLAAKRGARLTSVLRAGLRIGSAARGEQRARARAATEISAGYISVAMAGGVENASETAASASAKTAVETVFACTEKVDAGGKRLACSGDIGGDTTAVESGFRARKRSLSVGGESSCGAFFARQIEQYGLQALLTSPVATCYFLASTIGNYSPETLLFYLETEHYRTASFADVDRRTRYAKGLYKAFVSHRTPLEINISHSMRQRITGVFRAAEPAVADMFQETQAHALALLDQDFTHFRQRPLYCRMMAELASPPATGPSARKDTRAQHVRAVAAVYSALASTYGVHTLPSSKSALVASEAPLFTKFADMELTSPELRVALPAWLCRITVRLLDIPLPSSQDELRAMLRLDGNLPVSSYSIRPPISAPVARPLAGYSAAPTSRPAAMASAPSTARADSTPVLGSTESASKKATKQASLQRLRSRFQASSTGTSASRRTDTPLSAPAAPRSRWGPLWISRRRRP</sequence>
<dbReference type="Proteomes" id="UP000242474">
    <property type="component" value="Unassembled WGS sequence"/>
</dbReference>
<dbReference type="STRING" id="763665.A0A2G5BGS9"/>
<proteinExistence type="predicted"/>